<dbReference type="AlphaFoldDB" id="A0A448ZFJ5"/>
<feature type="region of interest" description="Disordered" evidence="1">
    <location>
        <begin position="1"/>
        <end position="143"/>
    </location>
</feature>
<dbReference type="OrthoDB" id="10649990at2759"/>
<feature type="region of interest" description="Disordered" evidence="1">
    <location>
        <begin position="320"/>
        <end position="339"/>
    </location>
</feature>
<feature type="compositionally biased region" description="Basic and acidic residues" evidence="1">
    <location>
        <begin position="85"/>
        <end position="110"/>
    </location>
</feature>
<gene>
    <name evidence="2" type="ORF">PSNMU_V1.4_AUG-EV-PASAV3_0077200</name>
</gene>
<reference evidence="2 3" key="1">
    <citation type="submission" date="2019-01" db="EMBL/GenBank/DDBJ databases">
        <authorList>
            <person name="Ferrante I. M."/>
        </authorList>
    </citation>
    <scope>NUCLEOTIDE SEQUENCE [LARGE SCALE GENOMIC DNA]</scope>
    <source>
        <strain evidence="2 3">B856</strain>
    </source>
</reference>
<keyword evidence="3" id="KW-1185">Reference proteome</keyword>
<protein>
    <recommendedName>
        <fullName evidence="4">Man1/Src1 C-terminal domain-containing protein</fullName>
    </recommendedName>
</protein>
<evidence type="ECO:0000313" key="3">
    <source>
        <dbReference type="Proteomes" id="UP000291116"/>
    </source>
</evidence>
<evidence type="ECO:0008006" key="4">
    <source>
        <dbReference type="Google" id="ProtNLM"/>
    </source>
</evidence>
<dbReference type="EMBL" id="CAACVS010000310">
    <property type="protein sequence ID" value="VEU40823.1"/>
    <property type="molecule type" value="Genomic_DNA"/>
</dbReference>
<dbReference type="Proteomes" id="UP000291116">
    <property type="component" value="Unassembled WGS sequence"/>
</dbReference>
<feature type="compositionally biased region" description="Basic and acidic residues" evidence="1">
    <location>
        <begin position="27"/>
        <end position="46"/>
    </location>
</feature>
<feature type="region of interest" description="Disordered" evidence="1">
    <location>
        <begin position="347"/>
        <end position="410"/>
    </location>
</feature>
<feature type="compositionally biased region" description="Basic and acidic residues" evidence="1">
    <location>
        <begin position="352"/>
        <end position="375"/>
    </location>
</feature>
<accession>A0A448ZFJ5</accession>
<name>A0A448ZFJ5_9STRA</name>
<organism evidence="2 3">
    <name type="scientific">Pseudo-nitzschia multistriata</name>
    <dbReference type="NCBI Taxonomy" id="183589"/>
    <lineage>
        <taxon>Eukaryota</taxon>
        <taxon>Sar</taxon>
        <taxon>Stramenopiles</taxon>
        <taxon>Ochrophyta</taxon>
        <taxon>Bacillariophyta</taxon>
        <taxon>Bacillariophyceae</taxon>
        <taxon>Bacillariophycidae</taxon>
        <taxon>Bacillariales</taxon>
        <taxon>Bacillariaceae</taxon>
        <taxon>Pseudo-nitzschia</taxon>
    </lineage>
</organism>
<feature type="compositionally biased region" description="Basic and acidic residues" evidence="1">
    <location>
        <begin position="320"/>
        <end position="329"/>
    </location>
</feature>
<evidence type="ECO:0000313" key="2">
    <source>
        <dbReference type="EMBL" id="VEU40823.1"/>
    </source>
</evidence>
<evidence type="ECO:0000256" key="1">
    <source>
        <dbReference type="SAM" id="MobiDB-lite"/>
    </source>
</evidence>
<feature type="compositionally biased region" description="Low complexity" evidence="1">
    <location>
        <begin position="62"/>
        <end position="76"/>
    </location>
</feature>
<feature type="compositionally biased region" description="Basic and acidic residues" evidence="1">
    <location>
        <begin position="1"/>
        <end position="20"/>
    </location>
</feature>
<sequence length="744" mass="83710">MPGKRKADDMASSESRDRPSKAARLKAARERASQYAKRDKESLEKQKAKKNAPAASQKHTKATTTEAAAPKAAATKSPDKTMSTAERKRVARENAKKFAARDMKKLESKKKSSPSAVGLKKERKSKETKQLRKSSGKQQKTEAIAPLALDPAETNRTAHSIEPMRVVESTPSQGNFPHIASYQNTMPNYQNFGVDTDPTQIASLQHHIQQHQFQQHQLHQHQIQHQMQIQRMQELAWRQQQQEQREALQQLMLQRQQQEELMKAVSIPMFQEDSELFSASQIDKTVFSSDSIAPQAATKNNESHVLPSASSDPNIATKAEVDDVGKRPPSDPSAQTEVSQVISSNALIGTDDSVHQSSPEKEKDNKEGKEKHAVDDENGNTEPITSALGIEEHSEPSQNAVENEEKVESTKRKMNWRQTSVAVIVALLAIVFFQIVPAPNTDVSQIPDENSTDSKEMLCYFDFPESEVDVPCLLDGNEGVECPERGVCENGYFVGCVNQFENRSDQGDKCVLNEDLKRAITNQLMRQASQICDQTSEPKFKYSMLQEIDSAIPETNDDVQKVLREVGFVVEEREDGLYVALPEDFNMSLPIHCAIGNIGQWFLEKLGLLILGLFGSACSFAWAYKKLSLAFATLFLCGMKYHDHLATKARRQEDVKRTRALAYKTLEESPAVDHWAIHIRDEIALALYPDSKKLRLTLRKDVWPKIVDDVKRDTRIRKCQKLNEDGNVWDKWQWTAVAKSSSES</sequence>
<proteinExistence type="predicted"/>